<dbReference type="PANTHER" id="PTHR43861">
    <property type="entry name" value="TRANS-ACONITATE 2-METHYLTRANSFERASE-RELATED"/>
    <property type="match status" value="1"/>
</dbReference>
<dbReference type="FunCoup" id="A0A397RX65">
    <property type="interactions" value="94"/>
</dbReference>
<dbReference type="GO" id="GO:0032259">
    <property type="term" value="P:methylation"/>
    <property type="evidence" value="ECO:0007669"/>
    <property type="project" value="UniProtKB-KW"/>
</dbReference>
<dbReference type="OrthoDB" id="9811589at2"/>
<dbReference type="InterPro" id="IPR029063">
    <property type="entry name" value="SAM-dependent_MTases_sf"/>
</dbReference>
<feature type="domain" description="Methyltransferase" evidence="1">
    <location>
        <begin position="33"/>
        <end position="165"/>
    </location>
</feature>
<reference evidence="2 3" key="1">
    <citation type="submission" date="2018-08" db="EMBL/GenBank/DDBJ databases">
        <title>Genomic Encyclopedia of Archaeal and Bacterial Type Strains, Phase II (KMG-II): from individual species to whole genera.</title>
        <authorList>
            <person name="Goeker M."/>
        </authorList>
    </citation>
    <scope>NUCLEOTIDE SEQUENCE [LARGE SCALE GENOMIC DNA]</scope>
    <source>
        <strain evidence="2 3">ATCC 27112</strain>
    </source>
</reference>
<evidence type="ECO:0000313" key="3">
    <source>
        <dbReference type="Proteomes" id="UP000266506"/>
    </source>
</evidence>
<name>A0A397RX65_9MOLU</name>
<evidence type="ECO:0000259" key="1">
    <source>
        <dbReference type="Pfam" id="PF13847"/>
    </source>
</evidence>
<protein>
    <submittedName>
        <fullName evidence="2">Methyltransferase family protein</fullName>
    </submittedName>
</protein>
<evidence type="ECO:0000313" key="2">
    <source>
        <dbReference type="EMBL" id="RIA78328.1"/>
    </source>
</evidence>
<sequence>MNNAYKKFGYFYDEIMACVNYDLWLEFVEEYLKVGDSILDLACGTGTFCNLLALKGYHADGLDLSESSIEIANEKKKLNRLDINYRVCDMSKFKTDKKYDCMTCLFDSMNFLPKKKDIQNMLSCVSKGLKDNGYFICDIFSKEMLKEYSNNEMHEDYETFKIDWYTKKVKDNQLHHDVIITEKGNQPFTETYDEYYYDIKDISHKNLKLIKVCGDFNEDLQDEDERILLVFQKI</sequence>
<dbReference type="SUPFAM" id="SSF53335">
    <property type="entry name" value="S-adenosyl-L-methionine-dependent methyltransferases"/>
    <property type="match status" value="1"/>
</dbReference>
<dbReference type="Pfam" id="PF13847">
    <property type="entry name" value="Methyltransf_31"/>
    <property type="match status" value="1"/>
</dbReference>
<dbReference type="InterPro" id="IPR025714">
    <property type="entry name" value="Methyltranfer_dom"/>
</dbReference>
<proteinExistence type="predicted"/>
<dbReference type="RefSeq" id="WP_119015451.1">
    <property type="nucleotide sequence ID" value="NZ_QXEV01000002.1"/>
</dbReference>
<accession>A0A397RX65</accession>
<comment type="caution">
    <text evidence="2">The sequence shown here is derived from an EMBL/GenBank/DDBJ whole genome shotgun (WGS) entry which is preliminary data.</text>
</comment>
<dbReference type="InParanoid" id="A0A397RX65"/>
<dbReference type="Gene3D" id="2.20.25.110">
    <property type="entry name" value="S-adenosyl-L-methionine-dependent methyltransferases"/>
    <property type="match status" value="1"/>
</dbReference>
<dbReference type="AlphaFoldDB" id="A0A397RX65"/>
<gene>
    <name evidence="2" type="ORF">EI71_00279</name>
</gene>
<keyword evidence="2" id="KW-0489">Methyltransferase</keyword>
<keyword evidence="3" id="KW-1185">Reference proteome</keyword>
<keyword evidence="2" id="KW-0808">Transferase</keyword>
<organism evidence="2 3">
    <name type="scientific">Anaeroplasma bactoclasticum</name>
    <dbReference type="NCBI Taxonomy" id="2088"/>
    <lineage>
        <taxon>Bacteria</taxon>
        <taxon>Bacillati</taxon>
        <taxon>Mycoplasmatota</taxon>
        <taxon>Mollicutes</taxon>
        <taxon>Anaeroplasmatales</taxon>
        <taxon>Anaeroplasmataceae</taxon>
        <taxon>Anaeroplasma</taxon>
    </lineage>
</organism>
<dbReference type="Proteomes" id="UP000266506">
    <property type="component" value="Unassembled WGS sequence"/>
</dbReference>
<dbReference type="GO" id="GO:0008168">
    <property type="term" value="F:methyltransferase activity"/>
    <property type="evidence" value="ECO:0007669"/>
    <property type="project" value="UniProtKB-KW"/>
</dbReference>
<dbReference type="Gene3D" id="3.40.50.150">
    <property type="entry name" value="Vaccinia Virus protein VP39"/>
    <property type="match status" value="1"/>
</dbReference>
<dbReference type="CDD" id="cd02440">
    <property type="entry name" value="AdoMet_MTases"/>
    <property type="match status" value="1"/>
</dbReference>
<dbReference type="EMBL" id="QXEV01000002">
    <property type="protein sequence ID" value="RIA78328.1"/>
    <property type="molecule type" value="Genomic_DNA"/>
</dbReference>